<evidence type="ECO:0000256" key="6">
    <source>
        <dbReference type="SAM" id="Phobius"/>
    </source>
</evidence>
<dbReference type="InterPro" id="IPR043428">
    <property type="entry name" value="LivM-like"/>
</dbReference>
<dbReference type="GO" id="GO:0005886">
    <property type="term" value="C:plasma membrane"/>
    <property type="evidence" value="ECO:0007669"/>
    <property type="project" value="UniProtKB-SubCell"/>
</dbReference>
<evidence type="ECO:0000256" key="1">
    <source>
        <dbReference type="ARBA" id="ARBA00004651"/>
    </source>
</evidence>
<evidence type="ECO:0000256" key="4">
    <source>
        <dbReference type="ARBA" id="ARBA00022989"/>
    </source>
</evidence>
<dbReference type="CDD" id="cd06581">
    <property type="entry name" value="TM_PBP1_LivM_like"/>
    <property type="match status" value="1"/>
</dbReference>
<evidence type="ECO:0000313" key="7">
    <source>
        <dbReference type="EMBL" id="HGG91589.1"/>
    </source>
</evidence>
<feature type="transmembrane region" description="Helical" evidence="6">
    <location>
        <begin position="246"/>
        <end position="271"/>
    </location>
</feature>
<sequence length="319" mass="33351">MAARSSNLLGLGVFAAALGLAPLALPNDYYINILILCCLNALIVMGLNLLMGYAGQVSLGHAAFFGLGAYTTALATATAGWPMELGIPAGVTVAALVAWVIAKPTLKLHGNSLAMATLGFGIIVSIVFNEAVDLTGGPSGFVGIPRLKLFGVAFTSDKAYYFLVAGVLWLATLVSRRLIDSRTGRALRAIHVSESAAQAMGIDIAASKRFVFVLSAVYAGVAGALYAHHLTFIAPSSFGFHFSVQLITMVVLGGMASIWGAVAGAFFLTSLPEFLRMFEEIDILIYGALLIACIMFMPQGLAGGTSALLRRARKAVSRG</sequence>
<reference evidence="7" key="1">
    <citation type="journal article" date="2020" name="mSystems">
        <title>Genome- and Community-Level Interaction Insights into Carbon Utilization and Element Cycling Functions of Hydrothermarchaeota in Hydrothermal Sediment.</title>
        <authorList>
            <person name="Zhou Z."/>
            <person name="Liu Y."/>
            <person name="Xu W."/>
            <person name="Pan J."/>
            <person name="Luo Z.H."/>
            <person name="Li M."/>
        </authorList>
    </citation>
    <scope>NUCLEOTIDE SEQUENCE [LARGE SCALE GENOMIC DNA]</scope>
    <source>
        <strain evidence="7">SpSt-413</strain>
    </source>
</reference>
<dbReference type="EMBL" id="DSRP01000097">
    <property type="protein sequence ID" value="HGG91589.1"/>
    <property type="molecule type" value="Genomic_DNA"/>
</dbReference>
<organism evidence="7">
    <name type="scientific">Fundidesulfovibrio putealis</name>
    <dbReference type="NCBI Taxonomy" id="270496"/>
    <lineage>
        <taxon>Bacteria</taxon>
        <taxon>Pseudomonadati</taxon>
        <taxon>Thermodesulfobacteriota</taxon>
        <taxon>Desulfovibrionia</taxon>
        <taxon>Desulfovibrionales</taxon>
        <taxon>Desulfovibrionaceae</taxon>
        <taxon>Fundidesulfovibrio</taxon>
    </lineage>
</organism>
<feature type="transmembrane region" description="Helical" evidence="6">
    <location>
        <begin position="87"/>
        <end position="106"/>
    </location>
</feature>
<keyword evidence="4 6" id="KW-1133">Transmembrane helix</keyword>
<keyword evidence="5 6" id="KW-0472">Membrane</keyword>
<feature type="transmembrane region" description="Helical" evidence="6">
    <location>
        <begin position="159"/>
        <end position="179"/>
    </location>
</feature>
<dbReference type="AlphaFoldDB" id="A0A7C4AAC1"/>
<feature type="transmembrane region" description="Helical" evidence="6">
    <location>
        <begin position="113"/>
        <end position="132"/>
    </location>
</feature>
<gene>
    <name evidence="7" type="ORF">ENR59_01375</name>
</gene>
<dbReference type="InterPro" id="IPR001851">
    <property type="entry name" value="ABC_transp_permease"/>
</dbReference>
<evidence type="ECO:0000256" key="2">
    <source>
        <dbReference type="ARBA" id="ARBA00022475"/>
    </source>
</evidence>
<feature type="transmembrane region" description="Helical" evidence="6">
    <location>
        <begin position="62"/>
        <end position="81"/>
    </location>
</feature>
<accession>A0A7C4AAC1</accession>
<feature type="transmembrane region" description="Helical" evidence="6">
    <location>
        <begin position="29"/>
        <end position="50"/>
    </location>
</feature>
<comment type="caution">
    <text evidence="7">The sequence shown here is derived from an EMBL/GenBank/DDBJ whole genome shotgun (WGS) entry which is preliminary data.</text>
</comment>
<dbReference type="Pfam" id="PF02653">
    <property type="entry name" value="BPD_transp_2"/>
    <property type="match status" value="1"/>
</dbReference>
<feature type="transmembrane region" description="Helical" evidence="6">
    <location>
        <begin position="210"/>
        <end position="234"/>
    </location>
</feature>
<evidence type="ECO:0000256" key="5">
    <source>
        <dbReference type="ARBA" id="ARBA00023136"/>
    </source>
</evidence>
<comment type="subcellular location">
    <subcellularLocation>
        <location evidence="1">Cell membrane</location>
        <topology evidence="1">Multi-pass membrane protein</topology>
    </subcellularLocation>
</comment>
<protein>
    <submittedName>
        <fullName evidence="7">Branched-chain amino acid ABC transporter permease</fullName>
    </submittedName>
</protein>
<name>A0A7C4AAC1_9BACT</name>
<dbReference type="GO" id="GO:0015658">
    <property type="term" value="F:branched-chain amino acid transmembrane transporter activity"/>
    <property type="evidence" value="ECO:0007669"/>
    <property type="project" value="InterPro"/>
</dbReference>
<dbReference type="PANTHER" id="PTHR30482">
    <property type="entry name" value="HIGH-AFFINITY BRANCHED-CHAIN AMINO ACID TRANSPORT SYSTEM PERMEASE"/>
    <property type="match status" value="1"/>
</dbReference>
<evidence type="ECO:0000256" key="3">
    <source>
        <dbReference type="ARBA" id="ARBA00022692"/>
    </source>
</evidence>
<proteinExistence type="predicted"/>
<feature type="transmembrane region" description="Helical" evidence="6">
    <location>
        <begin position="283"/>
        <end position="301"/>
    </location>
</feature>
<keyword evidence="2" id="KW-1003">Cell membrane</keyword>
<keyword evidence="3 6" id="KW-0812">Transmembrane</keyword>
<dbReference type="PANTHER" id="PTHR30482:SF18">
    <property type="entry name" value="BRANCHED AMINO ACID TRANSPORT SYSTEM PERMEASE"/>
    <property type="match status" value="1"/>
</dbReference>